<keyword evidence="2" id="KW-1185">Reference proteome</keyword>
<dbReference type="SUPFAM" id="SSF52540">
    <property type="entry name" value="P-loop containing nucleoside triphosphate hydrolases"/>
    <property type="match status" value="1"/>
</dbReference>
<evidence type="ECO:0000313" key="2">
    <source>
        <dbReference type="Proteomes" id="UP001500653"/>
    </source>
</evidence>
<sequence length="402" mass="45130">MTEYAPGAMSSATQRVYLHIGLPKTGTTSLQELLWHNQGTLTADGVSFPGHDLGAHHRAVADVHPGRYGSWKEKRTPGSWDWLVEQARAFDGATLISSELLAPASPEEAERVVSSLSFAEVHIVCTVRDLARQIPSVWQENVKTRQSTSYPDLLAALRSAELDHTARLFWDYQDLPRVLRTWGAGIPADRVHVVTVPPRGGRPDVLWERFAGLLGLDPAKYETDIPHYGNFSLGYPETEFLRRINASLPDRFPWLQYARRVKDDFAAHTLSARSGRGSIPLPKQDQDWVHDTAERHIAEVRGAGYDVVGDLEDLRPVAPRGDEPASADELTPTEAEIGEIAMESVTDLLRHPAGSRRMMKRKPPQPAKALRLRQFVMRMSDQYPQVMAARRTYWRVRAKLGR</sequence>
<gene>
    <name evidence="1" type="ORF">GCM10009676_06410</name>
</gene>
<dbReference type="Proteomes" id="UP001500653">
    <property type="component" value="Unassembled WGS sequence"/>
</dbReference>
<accession>A0ABP4GMZ8</accession>
<dbReference type="Gene3D" id="3.40.50.300">
    <property type="entry name" value="P-loop containing nucleotide triphosphate hydrolases"/>
    <property type="match status" value="1"/>
</dbReference>
<organism evidence="1 2">
    <name type="scientific">Prauserella halophila</name>
    <dbReference type="NCBI Taxonomy" id="185641"/>
    <lineage>
        <taxon>Bacteria</taxon>
        <taxon>Bacillati</taxon>
        <taxon>Actinomycetota</taxon>
        <taxon>Actinomycetes</taxon>
        <taxon>Pseudonocardiales</taxon>
        <taxon>Pseudonocardiaceae</taxon>
        <taxon>Prauserella</taxon>
    </lineage>
</organism>
<proteinExistence type="predicted"/>
<dbReference type="EMBL" id="BAAALN010000002">
    <property type="protein sequence ID" value="GAA1227004.1"/>
    <property type="molecule type" value="Genomic_DNA"/>
</dbReference>
<protein>
    <recommendedName>
        <fullName evidence="3">Sulfotransferase family protein</fullName>
    </recommendedName>
</protein>
<reference evidence="2" key="1">
    <citation type="journal article" date="2019" name="Int. J. Syst. Evol. Microbiol.">
        <title>The Global Catalogue of Microorganisms (GCM) 10K type strain sequencing project: providing services to taxonomists for standard genome sequencing and annotation.</title>
        <authorList>
            <consortium name="The Broad Institute Genomics Platform"/>
            <consortium name="The Broad Institute Genome Sequencing Center for Infectious Disease"/>
            <person name="Wu L."/>
            <person name="Ma J."/>
        </authorList>
    </citation>
    <scope>NUCLEOTIDE SEQUENCE [LARGE SCALE GENOMIC DNA]</scope>
    <source>
        <strain evidence="2">JCM 13023</strain>
    </source>
</reference>
<evidence type="ECO:0000313" key="1">
    <source>
        <dbReference type="EMBL" id="GAA1227004.1"/>
    </source>
</evidence>
<name>A0ABP4GMZ8_9PSEU</name>
<evidence type="ECO:0008006" key="3">
    <source>
        <dbReference type="Google" id="ProtNLM"/>
    </source>
</evidence>
<dbReference type="InterPro" id="IPR027417">
    <property type="entry name" value="P-loop_NTPase"/>
</dbReference>
<comment type="caution">
    <text evidence="1">The sequence shown here is derived from an EMBL/GenBank/DDBJ whole genome shotgun (WGS) entry which is preliminary data.</text>
</comment>